<comment type="similarity">
    <text evidence="1 8">Belongs to the glycosyl hydrolase 35 family.</text>
</comment>
<dbReference type="InterPro" id="IPR008979">
    <property type="entry name" value="Galactose-bd-like_sf"/>
</dbReference>
<feature type="domain" description="Beta-galactosidase galactose-binding" evidence="12">
    <location>
        <begin position="575"/>
        <end position="634"/>
    </location>
</feature>
<evidence type="ECO:0000256" key="6">
    <source>
        <dbReference type="PIRSR" id="PIRSR006336-1"/>
    </source>
</evidence>
<evidence type="ECO:0000256" key="5">
    <source>
        <dbReference type="ARBA" id="ARBA00023295"/>
    </source>
</evidence>
<reference evidence="14" key="1">
    <citation type="submission" date="2025-08" db="UniProtKB">
        <authorList>
            <consortium name="RefSeq"/>
        </authorList>
    </citation>
    <scope>IDENTIFICATION</scope>
    <source>
        <strain evidence="14">11010-0011.00</strain>
        <tissue evidence="14">Whole body</tissue>
    </source>
</reference>
<gene>
    <name evidence="14" type="primary">LOC115626424</name>
</gene>
<keyword evidence="9" id="KW-0472">Membrane</keyword>
<evidence type="ECO:0000259" key="10">
    <source>
        <dbReference type="Pfam" id="PF01301"/>
    </source>
</evidence>
<dbReference type="Gene3D" id="2.60.120.260">
    <property type="entry name" value="Galactose-binding domain-like"/>
    <property type="match status" value="2"/>
</dbReference>
<dbReference type="FunFam" id="3.20.20.80:FF:000017">
    <property type="entry name" value="Beta-galactosidase"/>
    <property type="match status" value="1"/>
</dbReference>
<evidence type="ECO:0000256" key="7">
    <source>
        <dbReference type="RuleBase" id="RU000675"/>
    </source>
</evidence>
<evidence type="ECO:0000256" key="3">
    <source>
        <dbReference type="ARBA" id="ARBA00022801"/>
    </source>
</evidence>
<evidence type="ECO:0000259" key="11">
    <source>
        <dbReference type="Pfam" id="PF21317"/>
    </source>
</evidence>
<dbReference type="InterPro" id="IPR048912">
    <property type="entry name" value="BetaGal1-like_ABD1"/>
</dbReference>
<evidence type="ECO:0000256" key="8">
    <source>
        <dbReference type="RuleBase" id="RU003679"/>
    </source>
</evidence>
<protein>
    <recommendedName>
        <fullName evidence="7">Beta-galactosidase</fullName>
        <ecNumber evidence="7">3.2.1.23</ecNumber>
    </recommendedName>
</protein>
<keyword evidence="13" id="KW-1185">Reference proteome</keyword>
<dbReference type="InterPro" id="IPR001944">
    <property type="entry name" value="Glycoside_Hdrlase_35"/>
</dbReference>
<feature type="domain" description="Glycoside hydrolase 35 catalytic" evidence="10">
    <location>
        <begin position="56"/>
        <end position="380"/>
    </location>
</feature>
<dbReference type="InterPro" id="IPR031330">
    <property type="entry name" value="Gly_Hdrlase_35_cat"/>
</dbReference>
<dbReference type="Pfam" id="PF21317">
    <property type="entry name" value="BetaGal_ABD_1"/>
    <property type="match status" value="1"/>
</dbReference>
<dbReference type="GeneID" id="115626424"/>
<feature type="transmembrane region" description="Helical" evidence="9">
    <location>
        <begin position="16"/>
        <end position="38"/>
    </location>
</feature>
<dbReference type="PROSITE" id="PS01182">
    <property type="entry name" value="GLYCOSYL_HYDROL_F35"/>
    <property type="match status" value="1"/>
</dbReference>
<dbReference type="EC" id="3.2.1.23" evidence="7"/>
<evidence type="ECO:0000256" key="4">
    <source>
        <dbReference type="ARBA" id="ARBA00023180"/>
    </source>
</evidence>
<accession>A0A6J2TRR0</accession>
<feature type="active site" description="Proton donor" evidence="6">
    <location>
        <position position="205"/>
    </location>
</feature>
<keyword evidence="9" id="KW-1133">Transmembrane helix</keyword>
<keyword evidence="5 7" id="KW-0326">Glycosidase</keyword>
<dbReference type="FunFam" id="2.60.120.260:FF:000148">
    <property type="entry name" value="Beta-galactosidase, putative"/>
    <property type="match status" value="1"/>
</dbReference>
<dbReference type="PRINTS" id="PR00742">
    <property type="entry name" value="GLHYDRLASE35"/>
</dbReference>
<keyword evidence="4" id="KW-0325">Glycoprotein</keyword>
<dbReference type="Pfam" id="PF01301">
    <property type="entry name" value="Glyco_hydro_35"/>
    <property type="match status" value="1"/>
</dbReference>
<comment type="catalytic activity">
    <reaction evidence="7">
        <text>Hydrolysis of terminal non-reducing beta-D-galactose residues in beta-D-galactosides.</text>
        <dbReference type="EC" id="3.2.1.23"/>
    </reaction>
</comment>
<dbReference type="Pfam" id="PF21467">
    <property type="entry name" value="BetaGal_gal-bd"/>
    <property type="match status" value="1"/>
</dbReference>
<dbReference type="Proteomes" id="UP000504634">
    <property type="component" value="Unplaced"/>
</dbReference>
<dbReference type="GO" id="GO:0004565">
    <property type="term" value="F:beta-galactosidase activity"/>
    <property type="evidence" value="ECO:0007669"/>
    <property type="project" value="UniProtKB-EC"/>
</dbReference>
<feature type="active site" description="Nucleophile" evidence="6">
    <location>
        <position position="286"/>
    </location>
</feature>
<dbReference type="GO" id="GO:0005975">
    <property type="term" value="P:carbohydrate metabolic process"/>
    <property type="evidence" value="ECO:0007669"/>
    <property type="project" value="InterPro"/>
</dbReference>
<evidence type="ECO:0000256" key="9">
    <source>
        <dbReference type="SAM" id="Phobius"/>
    </source>
</evidence>
<dbReference type="InterPro" id="IPR019801">
    <property type="entry name" value="Glyco_hydro_35_CS"/>
</dbReference>
<evidence type="ECO:0000256" key="1">
    <source>
        <dbReference type="ARBA" id="ARBA00009809"/>
    </source>
</evidence>
<keyword evidence="9" id="KW-0812">Transmembrane</keyword>
<evidence type="ECO:0000313" key="14">
    <source>
        <dbReference type="RefSeq" id="XP_030377652.1"/>
    </source>
</evidence>
<name>A0A6J2TRR0_DROLE</name>
<dbReference type="InterPro" id="IPR017853">
    <property type="entry name" value="GH"/>
</dbReference>
<sequence>MSGCGCGCRCSRKLTLAMSGFLIILLAAVAVGLVVGLGNRDDGDEHTFTIDHEANTFLMDGKPFRYVSGSFHYFRALPDAWRSRLRTMRASGLNALDTYVEWSLHNPHDGEYNWEGIADVVKFLELAKEEGFYVVLRPGPYICAERDNGGLPHWLFTKYPDIKVRTNDANYIAEVGKWYAELMPRLQHLLYGNGGPIIMVQIENEYGVYYACDHDYLNWLRDETEKYVQQKALLFTVDIPNELMHCGKIENVFATTDFGIDRINEIENIWKMLRGVQPTGPLVNSEFYPGWLTHWQEMNQRRDGKEVADALRTILSYNASVNLYMFFGGTNFGFTAGANYDLDGGVGYAADITSYDYDAVMDEAGGVTPKYQLVRDVIGEVLELPDITLMPAKRLSYGKVQLKPSMELLSIEGRATLSKGTPVQSEKPQTFEQMDQYSGLLLYETQLPSIDLDPTLLTLNELRDRAQVFIDQQFVGILSRENRIYSLPLSKGWGNTLQLLVENQGRINYDVLNDTKGVLGDITVQLHNGGQLPLENWTTTAFPLEEASVEAWRKQRSNKELASNIAAQKILLTGPILYEGSFQVQDLGDTYLNVAGWGKGVAYVNGFNLGRYWPLAGPQITLYVPNELLRLGDNSIVLLEYQQVNKSVANQELPTVQLDAVAELDGNTAHSLANGDFVLNGRIKTLNHTKDEL</sequence>
<dbReference type="Gene3D" id="3.20.20.80">
    <property type="entry name" value="Glycosidases"/>
    <property type="match status" value="1"/>
</dbReference>
<dbReference type="SUPFAM" id="SSF49785">
    <property type="entry name" value="Galactose-binding domain-like"/>
    <property type="match status" value="1"/>
</dbReference>
<dbReference type="InterPro" id="IPR048913">
    <property type="entry name" value="BetaGal_gal-bd"/>
</dbReference>
<dbReference type="OrthoDB" id="1657402at2759"/>
<dbReference type="AlphaFoldDB" id="A0A6J2TRR0"/>
<evidence type="ECO:0000313" key="13">
    <source>
        <dbReference type="Proteomes" id="UP000504634"/>
    </source>
</evidence>
<dbReference type="InterPro" id="IPR026283">
    <property type="entry name" value="B-gal_1-like"/>
</dbReference>
<feature type="domain" description="Beta-galactosidase 1-like first all-beta" evidence="11">
    <location>
        <begin position="428"/>
        <end position="539"/>
    </location>
</feature>
<keyword evidence="2" id="KW-0732">Signal</keyword>
<dbReference type="PIRSF" id="PIRSF006336">
    <property type="entry name" value="B-gal"/>
    <property type="match status" value="1"/>
</dbReference>
<dbReference type="SUPFAM" id="SSF51445">
    <property type="entry name" value="(Trans)glycosidases"/>
    <property type="match status" value="1"/>
</dbReference>
<proteinExistence type="inferred from homology"/>
<keyword evidence="3 7" id="KW-0378">Hydrolase</keyword>
<dbReference type="RefSeq" id="XP_030377652.1">
    <property type="nucleotide sequence ID" value="XM_030521792.1"/>
</dbReference>
<dbReference type="PANTHER" id="PTHR23421">
    <property type="entry name" value="BETA-GALACTOSIDASE RELATED"/>
    <property type="match status" value="1"/>
</dbReference>
<organism evidence="13 14">
    <name type="scientific">Drosophila lebanonensis</name>
    <name type="common">Fruit fly</name>
    <name type="synonym">Scaptodrosophila lebanonensis</name>
    <dbReference type="NCBI Taxonomy" id="7225"/>
    <lineage>
        <taxon>Eukaryota</taxon>
        <taxon>Metazoa</taxon>
        <taxon>Ecdysozoa</taxon>
        <taxon>Arthropoda</taxon>
        <taxon>Hexapoda</taxon>
        <taxon>Insecta</taxon>
        <taxon>Pterygota</taxon>
        <taxon>Neoptera</taxon>
        <taxon>Endopterygota</taxon>
        <taxon>Diptera</taxon>
        <taxon>Brachycera</taxon>
        <taxon>Muscomorpha</taxon>
        <taxon>Ephydroidea</taxon>
        <taxon>Drosophilidae</taxon>
        <taxon>Scaptodrosophila</taxon>
    </lineage>
</organism>
<evidence type="ECO:0000259" key="12">
    <source>
        <dbReference type="Pfam" id="PF21467"/>
    </source>
</evidence>
<evidence type="ECO:0000256" key="2">
    <source>
        <dbReference type="ARBA" id="ARBA00022729"/>
    </source>
</evidence>